<protein>
    <submittedName>
        <fullName evidence="2">Transposase</fullName>
    </submittedName>
</protein>
<organism evidence="1 2">
    <name type="scientific">Heterorhabditis bacteriophora</name>
    <name type="common">Entomopathogenic nematode worm</name>
    <dbReference type="NCBI Taxonomy" id="37862"/>
    <lineage>
        <taxon>Eukaryota</taxon>
        <taxon>Metazoa</taxon>
        <taxon>Ecdysozoa</taxon>
        <taxon>Nematoda</taxon>
        <taxon>Chromadorea</taxon>
        <taxon>Rhabditida</taxon>
        <taxon>Rhabditina</taxon>
        <taxon>Rhabditomorpha</taxon>
        <taxon>Strongyloidea</taxon>
        <taxon>Heterorhabditidae</taxon>
        <taxon>Heterorhabditis</taxon>
    </lineage>
</organism>
<dbReference type="AlphaFoldDB" id="A0A1I7X690"/>
<dbReference type="WBParaSite" id="Hba_12947">
    <property type="protein sequence ID" value="Hba_12947"/>
    <property type="gene ID" value="Hba_12947"/>
</dbReference>
<proteinExistence type="predicted"/>
<name>A0A1I7X690_HETBA</name>
<evidence type="ECO:0000313" key="1">
    <source>
        <dbReference type="Proteomes" id="UP000095283"/>
    </source>
</evidence>
<keyword evidence="1" id="KW-1185">Reference proteome</keyword>
<evidence type="ECO:0000313" key="2">
    <source>
        <dbReference type="WBParaSite" id="Hba_12947"/>
    </source>
</evidence>
<dbReference type="Proteomes" id="UP000095283">
    <property type="component" value="Unplaced"/>
</dbReference>
<accession>A0A1I7X690</accession>
<sequence length="108" mass="12314">MKDSEPCYIGNNNAILGPNQYSDLVVNPSSMIAVVEAMQIIPRVTLRDIYTGFGWFEIVNLMNVYPVIAKVSDREYTHETRDSIHVKTVENSVVIYPMERKTSSSHYD</sequence>
<reference evidence="2" key="1">
    <citation type="submission" date="2016-11" db="UniProtKB">
        <authorList>
            <consortium name="WormBaseParasite"/>
        </authorList>
    </citation>
    <scope>IDENTIFICATION</scope>
</reference>